<evidence type="ECO:0000256" key="1">
    <source>
        <dbReference type="SAM" id="MobiDB-lite"/>
    </source>
</evidence>
<dbReference type="OrthoDB" id="5089392at2759"/>
<evidence type="ECO:0000313" key="2">
    <source>
        <dbReference type="EMBL" id="KAF4632860.1"/>
    </source>
</evidence>
<comment type="caution">
    <text evidence="2">The sequence shown here is derived from an EMBL/GenBank/DDBJ whole genome shotgun (WGS) entry which is preliminary data.</text>
</comment>
<sequence length="170" mass="18371">MGQERSNRAPLSITTSSSSTASGSSADTTNSQSAGSTRGQGALPPPYPQQRTSTEPYPSPTQSYSSASPIMPGSRQQRRQTMPHSAGMPPPSSPFSRSGGTTPKSPRTVKAERRHSFEPNKMNVYTECGRHGDEWLFGGFTVAGAFRKVIGGKKEEKEERTEEESRGRGY</sequence>
<gene>
    <name evidence="2" type="ORF">G7Y89_g5252</name>
</gene>
<evidence type="ECO:0000313" key="3">
    <source>
        <dbReference type="Proteomes" id="UP000566819"/>
    </source>
</evidence>
<protein>
    <submittedName>
        <fullName evidence="2">Uncharacterized protein</fullName>
    </submittedName>
</protein>
<feature type="compositionally biased region" description="Polar residues" evidence="1">
    <location>
        <begin position="49"/>
        <end position="68"/>
    </location>
</feature>
<feature type="compositionally biased region" description="Basic and acidic residues" evidence="1">
    <location>
        <begin position="152"/>
        <end position="170"/>
    </location>
</feature>
<feature type="compositionally biased region" description="Low complexity" evidence="1">
    <location>
        <begin position="12"/>
        <end position="31"/>
    </location>
</feature>
<organism evidence="2 3">
    <name type="scientific">Cudoniella acicularis</name>
    <dbReference type="NCBI Taxonomy" id="354080"/>
    <lineage>
        <taxon>Eukaryota</taxon>
        <taxon>Fungi</taxon>
        <taxon>Dikarya</taxon>
        <taxon>Ascomycota</taxon>
        <taxon>Pezizomycotina</taxon>
        <taxon>Leotiomycetes</taxon>
        <taxon>Helotiales</taxon>
        <taxon>Tricladiaceae</taxon>
        <taxon>Cudoniella</taxon>
    </lineage>
</organism>
<dbReference type="EMBL" id="JAAMPI010000310">
    <property type="protein sequence ID" value="KAF4632860.1"/>
    <property type="molecule type" value="Genomic_DNA"/>
</dbReference>
<proteinExistence type="predicted"/>
<feature type="region of interest" description="Disordered" evidence="1">
    <location>
        <begin position="151"/>
        <end position="170"/>
    </location>
</feature>
<dbReference type="AlphaFoldDB" id="A0A8H4RPZ9"/>
<keyword evidence="3" id="KW-1185">Reference proteome</keyword>
<accession>A0A8H4RPZ9</accession>
<reference evidence="2 3" key="1">
    <citation type="submission" date="2020-03" db="EMBL/GenBank/DDBJ databases">
        <title>Draft Genome Sequence of Cudoniella acicularis.</title>
        <authorList>
            <person name="Buettner E."/>
            <person name="Kellner H."/>
        </authorList>
    </citation>
    <scope>NUCLEOTIDE SEQUENCE [LARGE SCALE GENOMIC DNA]</scope>
    <source>
        <strain evidence="2 3">DSM 108380</strain>
    </source>
</reference>
<name>A0A8H4RPZ9_9HELO</name>
<feature type="region of interest" description="Disordered" evidence="1">
    <location>
        <begin position="1"/>
        <end position="116"/>
    </location>
</feature>
<dbReference type="Proteomes" id="UP000566819">
    <property type="component" value="Unassembled WGS sequence"/>
</dbReference>